<dbReference type="Proteomes" id="UP000652761">
    <property type="component" value="Unassembled WGS sequence"/>
</dbReference>
<name>A0A843XDU2_COLES</name>
<feature type="compositionally biased region" description="Basic and acidic residues" evidence="1">
    <location>
        <begin position="212"/>
        <end position="225"/>
    </location>
</feature>
<dbReference type="AlphaFoldDB" id="A0A843XDU2"/>
<gene>
    <name evidence="2" type="ORF">Taro_050424</name>
</gene>
<sequence length="235" mass="25406">MIVKNLPWGGDVENPQGGVEENKRELKWRGRGSRKTWWGIQGVVLFGGEGRPAELGVVVSLRGTGIGRERRLGGRWRATSSSLLPHLAGGEQGQRRARRLAAANKEAVTATSSSCGDDGKSSNCGGGGRSKKTAAAAASAHRWRLRQLKQATARAGQGGPTGLPPPLPPAVAAETTEPYKEEDRHNSWRRKKMRLSSIWVKSHHPEPPTTSVKREPFVKEGRTHNSNDGGVYSLV</sequence>
<organism evidence="2 3">
    <name type="scientific">Colocasia esculenta</name>
    <name type="common">Wild taro</name>
    <name type="synonym">Arum esculentum</name>
    <dbReference type="NCBI Taxonomy" id="4460"/>
    <lineage>
        <taxon>Eukaryota</taxon>
        <taxon>Viridiplantae</taxon>
        <taxon>Streptophyta</taxon>
        <taxon>Embryophyta</taxon>
        <taxon>Tracheophyta</taxon>
        <taxon>Spermatophyta</taxon>
        <taxon>Magnoliopsida</taxon>
        <taxon>Liliopsida</taxon>
        <taxon>Araceae</taxon>
        <taxon>Aroideae</taxon>
        <taxon>Colocasieae</taxon>
        <taxon>Colocasia</taxon>
    </lineage>
</organism>
<proteinExistence type="predicted"/>
<keyword evidence="3" id="KW-1185">Reference proteome</keyword>
<feature type="region of interest" description="Disordered" evidence="1">
    <location>
        <begin position="103"/>
        <end position="235"/>
    </location>
</feature>
<protein>
    <submittedName>
        <fullName evidence="2">Uncharacterized protein</fullName>
    </submittedName>
</protein>
<evidence type="ECO:0000313" key="2">
    <source>
        <dbReference type="EMBL" id="MQM17453.1"/>
    </source>
</evidence>
<accession>A0A843XDU2</accession>
<feature type="compositionally biased region" description="Basic and acidic residues" evidence="1">
    <location>
        <begin position="177"/>
        <end position="186"/>
    </location>
</feature>
<evidence type="ECO:0000256" key="1">
    <source>
        <dbReference type="SAM" id="MobiDB-lite"/>
    </source>
</evidence>
<evidence type="ECO:0000313" key="3">
    <source>
        <dbReference type="Proteomes" id="UP000652761"/>
    </source>
</evidence>
<dbReference type="EMBL" id="NMUH01007544">
    <property type="protein sequence ID" value="MQM17453.1"/>
    <property type="molecule type" value="Genomic_DNA"/>
</dbReference>
<reference evidence="2" key="1">
    <citation type="submission" date="2017-07" db="EMBL/GenBank/DDBJ databases">
        <title>Taro Niue Genome Assembly and Annotation.</title>
        <authorList>
            <person name="Atibalentja N."/>
            <person name="Keating K."/>
            <person name="Fields C.J."/>
        </authorList>
    </citation>
    <scope>NUCLEOTIDE SEQUENCE</scope>
    <source>
        <strain evidence="2">Niue_2</strain>
        <tissue evidence="2">Leaf</tissue>
    </source>
</reference>
<comment type="caution">
    <text evidence="2">The sequence shown here is derived from an EMBL/GenBank/DDBJ whole genome shotgun (WGS) entry which is preliminary data.</text>
</comment>